<keyword evidence="3" id="KW-1185">Reference proteome</keyword>
<gene>
    <name evidence="2" type="ORF">TcWFU_008317</name>
</gene>
<dbReference type="EMBL" id="JAKROA010000049">
    <property type="protein sequence ID" value="KAL5102620.1"/>
    <property type="molecule type" value="Genomic_DNA"/>
</dbReference>
<accession>A0ABR4PYZ5</accession>
<feature type="region of interest" description="Disordered" evidence="1">
    <location>
        <begin position="71"/>
        <end position="96"/>
    </location>
</feature>
<proteinExistence type="predicted"/>
<reference evidence="2 3" key="1">
    <citation type="journal article" date="2022" name="Front. Cell. Infect. Microbiol.">
        <title>The Genomes of Two Strains of Taenia crassiceps the Animal Model for the Study of Human Cysticercosis.</title>
        <authorList>
            <person name="Bobes R.J."/>
            <person name="Estrada K."/>
            <person name="Rios-Valencia D.G."/>
            <person name="Calderon-Gallegos A."/>
            <person name="de la Torre P."/>
            <person name="Carrero J.C."/>
            <person name="Sanchez-Flores A."/>
            <person name="Laclette J.P."/>
        </authorList>
    </citation>
    <scope>NUCLEOTIDE SEQUENCE [LARGE SCALE GENOMIC DNA]</scope>
    <source>
        <strain evidence="2">WFUcys</strain>
    </source>
</reference>
<evidence type="ECO:0000256" key="1">
    <source>
        <dbReference type="SAM" id="MobiDB-lite"/>
    </source>
</evidence>
<protein>
    <submittedName>
        <fullName evidence="2">Uncharacterized protein</fullName>
    </submittedName>
</protein>
<name>A0ABR4PYZ5_9CEST</name>
<sequence length="357" mass="40097">MLLDSLNPVTTSSRLADVVELRPQFCLRGRGSSDFLCDQNVSTFLQPNTDFEADYEGKEVLRGCSPKKANRLVSGSRKASDARDRQAQMDHNEQERGRRRELAIIYEMIRLISCGMIEDEIHDMAIYERLIKEIDILENECIKLGIPITDKPHVVSPMQRHQIVAGVVEAVLREDKAARNHDGDYAVSQRERALDAHRRLTELLGDESHPPARVPSFSSFAPCESRESRSCENFRRAARRNSRKIAQKHALRNLPMATFSSTSPPSAYVQLPNVGPVLDGETYSPPMPREDRTAPSVDQEIVDEFFASSVNVESNLDDADIIGCTGPGDLDDYAFDTLFDVIATEPMDDFAKLPFQQ</sequence>
<dbReference type="Proteomes" id="UP001651158">
    <property type="component" value="Unassembled WGS sequence"/>
</dbReference>
<evidence type="ECO:0000313" key="3">
    <source>
        <dbReference type="Proteomes" id="UP001651158"/>
    </source>
</evidence>
<comment type="caution">
    <text evidence="2">The sequence shown here is derived from an EMBL/GenBank/DDBJ whole genome shotgun (WGS) entry which is preliminary data.</text>
</comment>
<feature type="compositionally biased region" description="Basic and acidic residues" evidence="1">
    <location>
        <begin position="78"/>
        <end position="96"/>
    </location>
</feature>
<organism evidence="2 3">
    <name type="scientific">Taenia crassiceps</name>
    <dbReference type="NCBI Taxonomy" id="6207"/>
    <lineage>
        <taxon>Eukaryota</taxon>
        <taxon>Metazoa</taxon>
        <taxon>Spiralia</taxon>
        <taxon>Lophotrochozoa</taxon>
        <taxon>Platyhelminthes</taxon>
        <taxon>Cestoda</taxon>
        <taxon>Eucestoda</taxon>
        <taxon>Cyclophyllidea</taxon>
        <taxon>Taeniidae</taxon>
        <taxon>Taenia</taxon>
    </lineage>
</organism>
<evidence type="ECO:0000313" key="2">
    <source>
        <dbReference type="EMBL" id="KAL5102620.1"/>
    </source>
</evidence>